<proteinExistence type="inferred from homology"/>
<keyword evidence="9" id="KW-0175">Coiled coil</keyword>
<organism evidence="13 14">
    <name type="scientific">Oncorhynchus mykiss</name>
    <name type="common">Rainbow trout</name>
    <name type="synonym">Salmo gairdneri</name>
    <dbReference type="NCBI Taxonomy" id="8022"/>
    <lineage>
        <taxon>Eukaryota</taxon>
        <taxon>Metazoa</taxon>
        <taxon>Chordata</taxon>
        <taxon>Craniata</taxon>
        <taxon>Vertebrata</taxon>
        <taxon>Euteleostomi</taxon>
        <taxon>Actinopterygii</taxon>
        <taxon>Neopterygii</taxon>
        <taxon>Teleostei</taxon>
        <taxon>Protacanthopterygii</taxon>
        <taxon>Salmoniformes</taxon>
        <taxon>Salmonidae</taxon>
        <taxon>Salmoninae</taxon>
        <taxon>Oncorhynchus</taxon>
    </lineage>
</organism>
<dbReference type="Gene3D" id="1.20.120.1900">
    <property type="entry name" value="Gamma-tubulin complex, C-terminal domain"/>
    <property type="match status" value="1"/>
</dbReference>
<comment type="similarity">
    <text evidence="2">Belongs to the TUBGCP family.</text>
</comment>
<evidence type="ECO:0000256" key="10">
    <source>
        <dbReference type="SAM" id="MobiDB-lite"/>
    </source>
</evidence>
<sequence length="1496" mass="165001">MRVVCSASPSPLLPLPLDCQTQLVSDLLNVLIGVASTTFPLNQVCVNFDVRPGVCVSGASPESVSRLLGELAQYGTHYLRLSRFVLQSAQKRGLVFQAFTGGLRKYLHYYRACVLSTPPTLSLLTIGFLFRKVGRQLRYLSELCCVDGASGVGQATFPVVKVHVLNSLTRPVSCLLQGVTLLSYLYNEAQSNCSNENYPVLLSLLKSSCEPYTRFVSDWVYSGVFRDVYGEFMIQVNEDYLSFRDKHFWAQGYTLISRDVEDCVPVFLRHIANDVYVCGKTINLLKICCPQHYICWSELPVPRIAVTFSLQEVEEIERDCAVYRGRMERIAKHSATSREEQALRTEQARQELINQVRQSAAKTLESIRGRQVSQRLAEEAKKRERFEELRQHLEQEQEWHSLARRKEQEDEFSFARELRDREKRLQALEEQLEIRARKELIAQYSHLSEEAAKREWRAMWRVQRMRLDDFRAQFLQQDQQETEVSSTLSYTHTVSRRMLLRRESLSPEPCEQQSEEPTQAPLPHQSTPPALPTTKLDLTLVTEHIDANDFLPKPADSLQVDQALQEIGSDLPEALAPHKPSTLGMGCVVSGTLALPSPLPGSTYGHSSDSTMGVGCVVSGAEVLPRPSPQGQASQSSIPLGQYFSDVPLALHTANVHGHPSQTTVQLVDGSESKQMDNCVGAEEQMAGSLREASASYTPEQGHDSGYHPGQASPSLSGPSSVYELPTSNIQGHASDAHIKVGEHVSDVEAPLPSQNVHGHSSDANIKVGEFVSEVTAPLPTANIHGHASDAHIKVGDHVSEVVASLFTQNIHGHASDSHIKVGEHMSEEVASIHTQNIHGHSSDTHFKAGEFVLDAEPSRPRWSKHGHASDCTLQVGCVMSGTEPVLSPLPGSTYGHSSESTLGIGCVVSGVELLHAPLPGSDFGHASDSTLGGGCVVSGTVTLPSPIPGSDYGHSSDSAMGGGCVISGIEPVRAPLPGSNFGQSSDSTLGTGCVVSGVSPLPSPIPGSIYGHSSDSALGGGCKVSGVNPLPSPIPGSIYGHSSDSALGGGCKVKETGNEYDARTLEQQEQQRLAEGISSWAAGLALSPGESSEREYLRSLAAQYQVEQYEDCYGLMTLAPECHPLHQVTRGPWGLPVDPSLRRATDTTVVQLSGMVSLHVLMKHSVTTPLITHVSLVNKAVVDYYFVELGVERHFEALRHFLLMEDGEFAQSLSDLIFEKMGSGQTPGELLTPLVLNSILSKALQYSLHGDSSLAPNFTFALRFLPETFHPHAPDALNCLELRYKVDWPLNIIITDSCMNKYNRLFSFLLQLKHMVWSLRDVWFHLKRTALVKGAGRSVQFRQLQLYRHEMQHFVKVIQGYIANQILQVSWLEFTTKLASASDLDAIHRTHADYLNRAIFRGLLTEKAAPVMNIIHSIFSLILKFRAQLIAQPWDSQQGEAVHPSFIAMQQSYNTFKYYSHFLFKVVTKLVNRGYQPHLEDFLLRINFNNYYKDS</sequence>
<reference evidence="13" key="2">
    <citation type="submission" date="2025-08" db="UniProtKB">
        <authorList>
            <consortium name="Ensembl"/>
        </authorList>
    </citation>
    <scope>IDENTIFICATION</scope>
</reference>
<evidence type="ECO:0000256" key="1">
    <source>
        <dbReference type="ARBA" id="ARBA00004300"/>
    </source>
</evidence>
<feature type="compositionally biased region" description="Low complexity" evidence="10">
    <location>
        <begin position="506"/>
        <end position="519"/>
    </location>
</feature>
<dbReference type="GO" id="GO:0000930">
    <property type="term" value="C:gamma-tubulin complex"/>
    <property type="evidence" value="ECO:0007669"/>
    <property type="project" value="TreeGrafter"/>
</dbReference>
<evidence type="ECO:0000256" key="9">
    <source>
        <dbReference type="SAM" id="Coils"/>
    </source>
</evidence>
<reference evidence="13" key="3">
    <citation type="submission" date="2025-09" db="UniProtKB">
        <authorList>
            <consortium name="Ensembl"/>
        </authorList>
    </citation>
    <scope>IDENTIFICATION</scope>
</reference>
<evidence type="ECO:0000256" key="4">
    <source>
        <dbReference type="ARBA" id="ARBA00022701"/>
    </source>
</evidence>
<protein>
    <recommendedName>
        <fullName evidence="6">Gamma-tubulin complex component 6</fullName>
    </recommendedName>
</protein>
<keyword evidence="4" id="KW-0493">Microtubule</keyword>
<feature type="compositionally biased region" description="Polar residues" evidence="10">
    <location>
        <begin position="712"/>
        <end position="727"/>
    </location>
</feature>
<reference evidence="13" key="1">
    <citation type="submission" date="2020-07" db="EMBL/GenBank/DDBJ databases">
        <title>A long reads based de novo assembly of the rainbow trout Arlee double haploid line genome.</title>
        <authorList>
            <person name="Gao G."/>
            <person name="Palti Y."/>
        </authorList>
    </citation>
    <scope>NUCLEOTIDE SEQUENCE [LARGE SCALE GENOMIC DNA]</scope>
</reference>
<dbReference type="GO" id="GO:0051011">
    <property type="term" value="F:microtubule minus-end binding"/>
    <property type="evidence" value="ECO:0007669"/>
    <property type="project" value="TreeGrafter"/>
</dbReference>
<evidence type="ECO:0000256" key="7">
    <source>
        <dbReference type="ARBA" id="ARBA00093416"/>
    </source>
</evidence>
<dbReference type="InterPro" id="IPR042241">
    <property type="entry name" value="GCP_C_sf"/>
</dbReference>
<feature type="domain" description="Gamma tubulin complex component protein N-terminal" evidence="12">
    <location>
        <begin position="24"/>
        <end position="364"/>
    </location>
</feature>
<dbReference type="GO" id="GO:0000922">
    <property type="term" value="C:spindle pole"/>
    <property type="evidence" value="ECO:0007669"/>
    <property type="project" value="InterPro"/>
</dbReference>
<comment type="subunit">
    <text evidence="8">Component of the gamma-tubulin ring complex (gTuRC) consisting of TUBGCP2, TUBGCP3, TUBGCP4, TUBGCP5 and TUBGCP6 and gamma-tubulin TUBG1 or TUBG2. TUBGCP2, TUBGCP3, TUBGCP4, TUBGCP5 and TUBGCP6 assemble in a 5:5:2:1:1 stoichiometry; each is associated with a gamma-tubulin, thereby arranging 14 gamma-tubulins in a helical manner. Gamma-tubulin at the first position is blocked by TUBGCP3 at the last position, allowing 13 protafilaments to grow into a microtubule. The gTuRC (via TUBGCP3 and TUBGCP6) interacts with ACTB and MZT1; the interactions form a luminal bridge that stabilizes the initial structure during complex assembly. The gTuRC (via TUBGCP2) interacts with MZT2A/MZT2B and CDK5RAP2 (via CM1 motif); the interactions play a role in gTuRC activation.</text>
</comment>
<dbReference type="Pfam" id="PF17681">
    <property type="entry name" value="GCP_N_terminal"/>
    <property type="match status" value="1"/>
</dbReference>
<dbReference type="Proteomes" id="UP000694395">
    <property type="component" value="Chromosome 2"/>
</dbReference>
<feature type="region of interest" description="Disordered" evidence="10">
    <location>
        <begin position="504"/>
        <end position="528"/>
    </location>
</feature>
<dbReference type="Pfam" id="PF04130">
    <property type="entry name" value="GCP_C_terminal"/>
    <property type="match status" value="1"/>
</dbReference>
<comment type="subcellular location">
    <subcellularLocation>
        <location evidence="1">Cytoplasm</location>
        <location evidence="1">Cytoskeleton</location>
        <location evidence="1">Microtubule organizing center</location>
        <location evidence="1">Centrosome</location>
    </subcellularLocation>
</comment>
<dbReference type="GO" id="GO:0000278">
    <property type="term" value="P:mitotic cell cycle"/>
    <property type="evidence" value="ECO:0007669"/>
    <property type="project" value="TreeGrafter"/>
</dbReference>
<dbReference type="InterPro" id="IPR007259">
    <property type="entry name" value="GCP"/>
</dbReference>
<feature type="coiled-coil region" evidence="9">
    <location>
        <begin position="376"/>
        <end position="438"/>
    </location>
</feature>
<dbReference type="GO" id="GO:0005813">
    <property type="term" value="C:centrosome"/>
    <property type="evidence" value="ECO:0007669"/>
    <property type="project" value="UniProtKB-SubCell"/>
</dbReference>
<dbReference type="GO" id="GO:0051321">
    <property type="term" value="P:meiotic cell cycle"/>
    <property type="evidence" value="ECO:0007669"/>
    <property type="project" value="TreeGrafter"/>
</dbReference>
<dbReference type="GO" id="GO:0005874">
    <property type="term" value="C:microtubule"/>
    <property type="evidence" value="ECO:0007669"/>
    <property type="project" value="UniProtKB-KW"/>
</dbReference>
<dbReference type="InterPro" id="IPR040457">
    <property type="entry name" value="GCP_C"/>
</dbReference>
<evidence type="ECO:0000256" key="6">
    <source>
        <dbReference type="ARBA" id="ARBA00071901"/>
    </source>
</evidence>
<evidence type="ECO:0000259" key="11">
    <source>
        <dbReference type="Pfam" id="PF04130"/>
    </source>
</evidence>
<dbReference type="GO" id="GO:0007020">
    <property type="term" value="P:microtubule nucleation"/>
    <property type="evidence" value="ECO:0007669"/>
    <property type="project" value="InterPro"/>
</dbReference>
<dbReference type="Ensembl" id="ENSOMYT00000068023.2">
    <property type="protein sequence ID" value="ENSOMYP00000062463.2"/>
    <property type="gene ID" value="ENSOMYG00000028793.2"/>
</dbReference>
<evidence type="ECO:0000256" key="3">
    <source>
        <dbReference type="ARBA" id="ARBA00022490"/>
    </source>
</evidence>
<keyword evidence="3" id="KW-0963">Cytoplasm</keyword>
<evidence type="ECO:0000256" key="2">
    <source>
        <dbReference type="ARBA" id="ARBA00010337"/>
    </source>
</evidence>
<feature type="domain" description="Gamma tubulin complex component C-terminal" evidence="11">
    <location>
        <begin position="1194"/>
        <end position="1493"/>
    </location>
</feature>
<evidence type="ECO:0000256" key="5">
    <source>
        <dbReference type="ARBA" id="ARBA00023212"/>
    </source>
</evidence>
<dbReference type="PANTHER" id="PTHR19302:SF70">
    <property type="entry name" value="GAMMA-TUBULIN COMPLEX COMPONENT 6"/>
    <property type="match status" value="1"/>
</dbReference>
<evidence type="ECO:0000256" key="8">
    <source>
        <dbReference type="ARBA" id="ARBA00093551"/>
    </source>
</evidence>
<name>A0A8C7S7W8_ONCMY</name>
<dbReference type="FunFam" id="1.20.120.1900:FF:000004">
    <property type="entry name" value="gamma-tubulin complex component 6 isoform X1"/>
    <property type="match status" value="1"/>
</dbReference>
<comment type="function">
    <text evidence="7">Component of the gamma-tubulin ring complex (gTuRC) which mediates microtubule nucleation. The gTuRC regulates the minus-end nucleation of alpha-beta tubulin heterodimers that grow into microtubule protafilaments, a critical step in centrosome duplication and spindle formation.</text>
</comment>
<dbReference type="InterPro" id="IPR041470">
    <property type="entry name" value="GCP_N"/>
</dbReference>
<feature type="region of interest" description="Disordered" evidence="10">
    <location>
        <begin position="685"/>
        <end position="727"/>
    </location>
</feature>
<evidence type="ECO:0000313" key="13">
    <source>
        <dbReference type="Ensembl" id="ENSOMYP00000062463.2"/>
    </source>
</evidence>
<gene>
    <name evidence="13" type="primary">tubgcp6</name>
</gene>
<dbReference type="PANTHER" id="PTHR19302">
    <property type="entry name" value="GAMMA TUBULIN COMPLEX PROTEIN"/>
    <property type="match status" value="1"/>
</dbReference>
<dbReference type="GO" id="GO:0031122">
    <property type="term" value="P:cytoplasmic microtubule organization"/>
    <property type="evidence" value="ECO:0007669"/>
    <property type="project" value="TreeGrafter"/>
</dbReference>
<dbReference type="GeneTree" id="ENSGT00940000157810"/>
<dbReference type="GO" id="GO:0051225">
    <property type="term" value="P:spindle assembly"/>
    <property type="evidence" value="ECO:0007669"/>
    <property type="project" value="TreeGrafter"/>
</dbReference>
<dbReference type="CDD" id="cd22249">
    <property type="entry name" value="UDM1_RNF168_RNF169-like"/>
    <property type="match status" value="1"/>
</dbReference>
<evidence type="ECO:0000313" key="14">
    <source>
        <dbReference type="Proteomes" id="UP000694395"/>
    </source>
</evidence>
<evidence type="ECO:0000259" key="12">
    <source>
        <dbReference type="Pfam" id="PF17681"/>
    </source>
</evidence>
<dbReference type="GO" id="GO:0043015">
    <property type="term" value="F:gamma-tubulin binding"/>
    <property type="evidence" value="ECO:0007669"/>
    <property type="project" value="InterPro"/>
</dbReference>
<keyword evidence="14" id="KW-1185">Reference proteome</keyword>
<keyword evidence="5" id="KW-0206">Cytoskeleton</keyword>
<accession>A0A8C7S7W8</accession>